<dbReference type="PANTHER" id="PTHR37042">
    <property type="entry name" value="OUTER MEMBRANE PROTEIN RV1973"/>
    <property type="match status" value="1"/>
</dbReference>
<evidence type="ECO:0000313" key="6">
    <source>
        <dbReference type="Proteomes" id="UP000466931"/>
    </source>
</evidence>
<evidence type="ECO:0000256" key="3">
    <source>
        <dbReference type="SAM" id="MobiDB-lite"/>
    </source>
</evidence>
<dbReference type="EMBL" id="AP022612">
    <property type="protein sequence ID" value="BBZ32572.1"/>
    <property type="molecule type" value="Genomic_DNA"/>
</dbReference>
<dbReference type="PANTHER" id="PTHR37042:SF4">
    <property type="entry name" value="OUTER MEMBRANE PROTEIN RV1973"/>
    <property type="match status" value="1"/>
</dbReference>
<reference evidence="5" key="2">
    <citation type="submission" date="2020-02" db="EMBL/GenBank/DDBJ databases">
        <authorList>
            <person name="Matsumoto Y."/>
            <person name="Motooka D."/>
            <person name="Nakamura S."/>
        </authorList>
    </citation>
    <scope>NUCLEOTIDE SEQUENCE</scope>
    <source>
        <strain evidence="5">JCM 13671</strain>
    </source>
</reference>
<keyword evidence="6" id="KW-1185">Reference proteome</keyword>
<comment type="subcellular location">
    <subcellularLocation>
        <location evidence="1">Membrane</location>
    </subcellularLocation>
</comment>
<dbReference type="GO" id="GO:0016020">
    <property type="term" value="C:membrane"/>
    <property type="evidence" value="ECO:0007669"/>
    <property type="project" value="UniProtKB-SubCell"/>
</dbReference>
<dbReference type="AlphaFoldDB" id="A0A7I7XUH5"/>
<organism evidence="5 6">
    <name type="scientific">Mycolicibacterium confluentis</name>
    <dbReference type="NCBI Taxonomy" id="28047"/>
    <lineage>
        <taxon>Bacteria</taxon>
        <taxon>Bacillati</taxon>
        <taxon>Actinomycetota</taxon>
        <taxon>Actinomycetes</taxon>
        <taxon>Mycobacteriales</taxon>
        <taxon>Mycobacteriaceae</taxon>
        <taxon>Mycolicibacterium</taxon>
    </lineage>
</organism>
<keyword evidence="2 4" id="KW-0472">Membrane</keyword>
<keyword evidence="4" id="KW-1133">Transmembrane helix</keyword>
<keyword evidence="4" id="KW-0812">Transmembrane</keyword>
<evidence type="ECO:0000256" key="2">
    <source>
        <dbReference type="ARBA" id="ARBA00023136"/>
    </source>
</evidence>
<dbReference type="Proteomes" id="UP000466931">
    <property type="component" value="Chromosome"/>
</dbReference>
<proteinExistence type="predicted"/>
<feature type="compositionally biased region" description="Acidic residues" evidence="3">
    <location>
        <begin position="1"/>
        <end position="10"/>
    </location>
</feature>
<evidence type="ECO:0000313" key="5">
    <source>
        <dbReference type="EMBL" id="BBZ32572.1"/>
    </source>
</evidence>
<evidence type="ECO:0000256" key="1">
    <source>
        <dbReference type="ARBA" id="ARBA00004370"/>
    </source>
</evidence>
<reference evidence="5" key="1">
    <citation type="journal article" date="2019" name="Emerg. Microbes Infect.">
        <title>Comprehensive subspecies identification of 175 nontuberculous mycobacteria species based on 7547 genomic profiles.</title>
        <authorList>
            <person name="Matsumoto Y."/>
            <person name="Kinjo T."/>
            <person name="Motooka D."/>
            <person name="Nabeya D."/>
            <person name="Jung N."/>
            <person name="Uechi K."/>
            <person name="Horii T."/>
            <person name="Iida T."/>
            <person name="Fujita J."/>
            <person name="Nakamura S."/>
        </authorList>
    </citation>
    <scope>NUCLEOTIDE SEQUENCE [LARGE SCALE GENOMIC DNA]</scope>
    <source>
        <strain evidence="5">JCM 13671</strain>
    </source>
</reference>
<evidence type="ECO:0000256" key="4">
    <source>
        <dbReference type="SAM" id="Phobius"/>
    </source>
</evidence>
<sequence>MCILNDEERDEMAHEPTAAEQALAEARAAEQRAAQARARAEQLRVAAEQAREAEQAQESEQARDYEAEAVNAPAAAKPAAWRRAALPALATVAVVAICGLLALSGVMAWQRHAHDQDRQREAEYSAVARQGTINIMSLDFNDAQGSVQRVIDDSTGKFKEEFSSQSEMLVKALEQSKVVTEVKVDAVAVESMSEDNAVVLVAAQSVARNAQDERKAPQRFRVAMTLTRDGGQPKISEVEFL</sequence>
<feature type="compositionally biased region" description="Low complexity" evidence="3">
    <location>
        <begin position="18"/>
        <end position="48"/>
    </location>
</feature>
<feature type="transmembrane region" description="Helical" evidence="4">
    <location>
        <begin position="86"/>
        <end position="109"/>
    </location>
</feature>
<protein>
    <submittedName>
        <fullName evidence="5">Uncharacterized protein</fullName>
    </submittedName>
</protein>
<name>A0A7I7XUH5_9MYCO</name>
<feature type="compositionally biased region" description="Basic and acidic residues" evidence="3">
    <location>
        <begin position="49"/>
        <end position="64"/>
    </location>
</feature>
<gene>
    <name evidence="5" type="ORF">MCNF_11770</name>
</gene>
<accession>A0A7I7XUH5</accession>
<feature type="region of interest" description="Disordered" evidence="3">
    <location>
        <begin position="1"/>
        <end position="64"/>
    </location>
</feature>